<evidence type="ECO:0000256" key="9">
    <source>
        <dbReference type="ARBA" id="ARBA00023204"/>
    </source>
</evidence>
<dbReference type="InterPro" id="IPR027417">
    <property type="entry name" value="P-loop_NTPase"/>
</dbReference>
<feature type="domain" description="Helicase ATP-binding" evidence="16">
    <location>
        <begin position="25"/>
        <end position="247"/>
    </location>
</feature>
<dbReference type="Pfam" id="PF12344">
    <property type="entry name" value="UvrB"/>
    <property type="match status" value="1"/>
</dbReference>
<comment type="function">
    <text evidence="12">The UvrABC repair system catalyzes the recognition and processing of DNA lesions. A damage recognition complex composed of 2 UvrA and 2 UvrB subunits scans DNA for abnormalities. Upon binding of the UvrA(2)B(2) complex to a putative damaged site, the DNA wraps around one UvrB monomer. DNA wrap is dependent on ATP binding by UvrB and probably causes local melting of the DNA helix, facilitating insertion of UvrB beta-hairpin between the DNA strands. Then UvrB probes one DNA strand for the presence of a lesion. If a lesion is found the UvrA subunits dissociate and the UvrB-DNA preincision complex is formed. This complex is subsequently bound by UvrC and the second UvrB is released. If no lesion is found, the DNA wraps around the other UvrB subunit that will check the other stand for damage.</text>
</comment>
<dbReference type="Gene3D" id="4.10.860.10">
    <property type="entry name" value="UVR domain"/>
    <property type="match status" value="1"/>
</dbReference>
<dbReference type="AlphaFoldDB" id="D4S2T9"/>
<feature type="domain" description="UVR" evidence="15">
    <location>
        <begin position="621"/>
        <end position="656"/>
    </location>
</feature>
<evidence type="ECO:0000256" key="13">
    <source>
        <dbReference type="RuleBase" id="RU003587"/>
    </source>
</evidence>
<dbReference type="SUPFAM" id="SSF46600">
    <property type="entry name" value="C-terminal UvrC-binding domain of UvrB"/>
    <property type="match status" value="1"/>
</dbReference>
<feature type="binding site" evidence="12">
    <location>
        <begin position="38"/>
        <end position="45"/>
    </location>
    <ligand>
        <name>ATP</name>
        <dbReference type="ChEBI" id="CHEBI:30616"/>
    </ligand>
</feature>
<dbReference type="PANTHER" id="PTHR24029:SF0">
    <property type="entry name" value="UVRABC SYSTEM PROTEIN B"/>
    <property type="match status" value="1"/>
</dbReference>
<dbReference type="GO" id="GO:0009381">
    <property type="term" value="F:excinuclease ABC activity"/>
    <property type="evidence" value="ECO:0007669"/>
    <property type="project" value="UniProtKB-UniRule"/>
</dbReference>
<dbReference type="Proteomes" id="UP000006238">
    <property type="component" value="Unassembled WGS sequence"/>
</dbReference>
<dbReference type="InterPro" id="IPR006935">
    <property type="entry name" value="Helicase/UvrB_N"/>
</dbReference>
<proteinExistence type="inferred from homology"/>
<dbReference type="GO" id="GO:0006289">
    <property type="term" value="P:nucleotide-excision repair"/>
    <property type="evidence" value="ECO:0007669"/>
    <property type="project" value="UniProtKB-UniRule"/>
</dbReference>
<accession>D4S2T9</accession>
<dbReference type="GO" id="GO:0003677">
    <property type="term" value="F:DNA binding"/>
    <property type="evidence" value="ECO:0007669"/>
    <property type="project" value="UniProtKB-UniRule"/>
</dbReference>
<evidence type="ECO:0000259" key="17">
    <source>
        <dbReference type="PROSITE" id="PS51194"/>
    </source>
</evidence>
<dbReference type="InterPro" id="IPR014001">
    <property type="entry name" value="Helicase_ATP-bd"/>
</dbReference>
<dbReference type="PROSITE" id="PS51192">
    <property type="entry name" value="HELICASE_ATP_BIND_1"/>
    <property type="match status" value="1"/>
</dbReference>
<dbReference type="PROSITE" id="PS51194">
    <property type="entry name" value="HELICASE_CTER"/>
    <property type="match status" value="1"/>
</dbReference>
<evidence type="ECO:0000313" key="18">
    <source>
        <dbReference type="EMBL" id="EFF67544.1"/>
    </source>
</evidence>
<evidence type="ECO:0000256" key="4">
    <source>
        <dbReference type="ARBA" id="ARBA00022741"/>
    </source>
</evidence>
<dbReference type="CDD" id="cd17916">
    <property type="entry name" value="DEXHc_UvrB"/>
    <property type="match status" value="1"/>
</dbReference>
<keyword evidence="8 12" id="KW-0267">Excision nuclease</keyword>
<dbReference type="HAMAP" id="MF_00204">
    <property type="entry name" value="UvrB"/>
    <property type="match status" value="1"/>
</dbReference>
<keyword evidence="6 12" id="KW-0228">DNA excision</keyword>
<dbReference type="InterPro" id="IPR036876">
    <property type="entry name" value="UVR_dom_sf"/>
</dbReference>
<dbReference type="GeneID" id="98917488"/>
<keyword evidence="3 12" id="KW-0963">Cytoplasm</keyword>
<dbReference type="SUPFAM" id="SSF52540">
    <property type="entry name" value="P-loop containing nucleoside triphosphate hydrolases"/>
    <property type="match status" value="2"/>
</dbReference>
<dbReference type="Pfam" id="PF02151">
    <property type="entry name" value="UVR"/>
    <property type="match status" value="1"/>
</dbReference>
<comment type="subunit">
    <text evidence="10 12 13">Forms a heterotetramer with UvrA during the search for lesions. Interacts with UvrC in an incision complex.</text>
</comment>
<dbReference type="InterPro" id="IPR041471">
    <property type="entry name" value="UvrB_inter"/>
</dbReference>
<comment type="caution">
    <text evidence="18">The sequence shown here is derived from an EMBL/GenBank/DDBJ whole genome shotgun (WGS) entry which is preliminary data.</text>
</comment>
<evidence type="ECO:0000256" key="5">
    <source>
        <dbReference type="ARBA" id="ARBA00022763"/>
    </source>
</evidence>
<keyword evidence="18" id="KW-0378">Hydrolase</keyword>
<dbReference type="Pfam" id="PF17757">
    <property type="entry name" value="UvrB_inter"/>
    <property type="match status" value="1"/>
</dbReference>
<dbReference type="InterPro" id="IPR024759">
    <property type="entry name" value="UvrB_YAD/RRR_dom"/>
</dbReference>
<dbReference type="GO" id="GO:0005524">
    <property type="term" value="F:ATP binding"/>
    <property type="evidence" value="ECO:0007669"/>
    <property type="project" value="UniProtKB-UniRule"/>
</dbReference>
<keyword evidence="4 12" id="KW-0547">Nucleotide-binding</keyword>
<dbReference type="GO" id="GO:0009380">
    <property type="term" value="C:excinuclease repair complex"/>
    <property type="evidence" value="ECO:0007669"/>
    <property type="project" value="InterPro"/>
</dbReference>
<keyword evidence="12 13" id="KW-0742">SOS response</keyword>
<dbReference type="Pfam" id="PF04851">
    <property type="entry name" value="ResIII"/>
    <property type="match status" value="1"/>
</dbReference>
<evidence type="ECO:0000256" key="6">
    <source>
        <dbReference type="ARBA" id="ARBA00022769"/>
    </source>
</evidence>
<dbReference type="NCBIfam" id="NF003673">
    <property type="entry name" value="PRK05298.1"/>
    <property type="match status" value="1"/>
</dbReference>
<dbReference type="CDD" id="cd18790">
    <property type="entry name" value="SF2_C_UvrB"/>
    <property type="match status" value="1"/>
</dbReference>
<sequence>MDRFILHSEYEPTGDQPEAIKELVKGFEAGDQFQTLLGVTGSGKTFTMANVIEKLNRPTLVIAHNKTLAGQLYSEFKEFFPENAVEYFVSYYDYYQPEAYVPSSDTYIEKDSSINDEIDKLRHSATAALSERRDVIIVASVSCIYGLGSPIDYKSMVVSLRPGMERDRDDIIRQLIDMQYVRNDMDFKRGTFRVRGDVLEIFPAASDKIAVRVEFFGDEIDRILEIDTLTGEIKSELKHTAIFPASHYVVPKEKLLIAAENIRAELKEQVDYFKSEDKLLEAQRISERTNFDVEMMLETGFCSGIENYSRHLEGRAPGTMPCTLMDYFPEDFLIIVDESHITIPQIRGMYFGDRSRKTTLVDYGFRLPSALDNRPLNFEEFESKINQMMFVSATPSVYEAEHELNRVEQIIRPTGLLDPEISVRPVTGQIDDLLSEVNKETAGKNKVLITTLTKRMAEDLTIYLKENGVRVRYLHSDIDTLERAEIIRDMRMDVFDVLVGINLLREGLDIPEITLVAILDADKEGFLRSETSLIQTIGRAARNADGRVIMYADNMTDSMRKAIDETERRRKIQQEYNEAHGITPTTIKKAVRDLIAISKAANDKGDKIKKDIESMSDKELEKLIKELNKKMHRAAADLNFEEAALIRDQITEIRKTMDNNG</sequence>
<dbReference type="EMBL" id="ABWN01000040">
    <property type="protein sequence ID" value="EFF67544.1"/>
    <property type="molecule type" value="Genomic_DNA"/>
</dbReference>
<dbReference type="PANTHER" id="PTHR24029">
    <property type="entry name" value="UVRABC SYSTEM PROTEIN B"/>
    <property type="match status" value="1"/>
</dbReference>
<evidence type="ECO:0000256" key="7">
    <source>
        <dbReference type="ARBA" id="ARBA00022840"/>
    </source>
</evidence>
<evidence type="ECO:0000256" key="3">
    <source>
        <dbReference type="ARBA" id="ARBA00022490"/>
    </source>
</evidence>
<evidence type="ECO:0000256" key="2">
    <source>
        <dbReference type="ARBA" id="ARBA00008533"/>
    </source>
</evidence>
<dbReference type="InterPro" id="IPR001943">
    <property type="entry name" value="UVR_dom"/>
</dbReference>
<evidence type="ECO:0000256" key="12">
    <source>
        <dbReference type="HAMAP-Rule" id="MF_00204"/>
    </source>
</evidence>
<comment type="subcellular location">
    <subcellularLocation>
        <location evidence="1 12 13">Cytoplasm</location>
    </subcellularLocation>
</comment>
<organism evidence="18 19">
    <name type="scientific">Eshraghiella crossota DSM 2876</name>
    <dbReference type="NCBI Taxonomy" id="511680"/>
    <lineage>
        <taxon>Bacteria</taxon>
        <taxon>Bacillati</taxon>
        <taxon>Bacillota</taxon>
        <taxon>Clostridia</taxon>
        <taxon>Lachnospirales</taxon>
        <taxon>Lachnospiraceae</taxon>
        <taxon>Eshraghiella</taxon>
    </lineage>
</organism>
<evidence type="ECO:0000256" key="1">
    <source>
        <dbReference type="ARBA" id="ARBA00004496"/>
    </source>
</evidence>
<keyword evidence="9 12" id="KW-0234">DNA repair</keyword>
<comment type="domain">
    <text evidence="12">The beta-hairpin motif is involved in DNA binding.</text>
</comment>
<feature type="coiled-coil region" evidence="14">
    <location>
        <begin position="617"/>
        <end position="644"/>
    </location>
</feature>
<evidence type="ECO:0000256" key="14">
    <source>
        <dbReference type="SAM" id="Coils"/>
    </source>
</evidence>
<dbReference type="HOGENOM" id="CLU_009621_2_1_9"/>
<feature type="short sequence motif" description="Beta-hairpin" evidence="12">
    <location>
        <begin position="91"/>
        <end position="114"/>
    </location>
</feature>
<dbReference type="SMART" id="SM00487">
    <property type="entry name" value="DEXDc"/>
    <property type="match status" value="1"/>
</dbReference>
<dbReference type="PROSITE" id="PS50151">
    <property type="entry name" value="UVR"/>
    <property type="match status" value="1"/>
</dbReference>
<evidence type="ECO:0000313" key="19">
    <source>
        <dbReference type="Proteomes" id="UP000006238"/>
    </source>
</evidence>
<keyword evidence="19" id="KW-1185">Reference proteome</keyword>
<feature type="domain" description="Helicase C-terminal" evidence="17">
    <location>
        <begin position="429"/>
        <end position="595"/>
    </location>
</feature>
<evidence type="ECO:0000256" key="8">
    <source>
        <dbReference type="ARBA" id="ARBA00022881"/>
    </source>
</evidence>
<keyword evidence="5 12" id="KW-0227">DNA damage</keyword>
<evidence type="ECO:0000259" key="16">
    <source>
        <dbReference type="PROSITE" id="PS51192"/>
    </source>
</evidence>
<dbReference type="Gene3D" id="3.40.50.300">
    <property type="entry name" value="P-loop containing nucleotide triphosphate hydrolases"/>
    <property type="match status" value="3"/>
</dbReference>
<name>D4S2T9_9FIRM</name>
<dbReference type="Pfam" id="PF00271">
    <property type="entry name" value="Helicase_C"/>
    <property type="match status" value="1"/>
</dbReference>
<reference evidence="18 19" key="1">
    <citation type="submission" date="2010-02" db="EMBL/GenBank/DDBJ databases">
        <authorList>
            <person name="Weinstock G."/>
            <person name="Sodergren E."/>
            <person name="Clifton S."/>
            <person name="Fulton L."/>
            <person name="Fulton B."/>
            <person name="Courtney L."/>
            <person name="Fronick C."/>
            <person name="Harrison M."/>
            <person name="Strong C."/>
            <person name="Farmer C."/>
            <person name="Delahaunty K."/>
            <person name="Markovic C."/>
            <person name="Hall O."/>
            <person name="Minx P."/>
            <person name="Tomlinson C."/>
            <person name="Mitreva M."/>
            <person name="Nelson J."/>
            <person name="Hou S."/>
            <person name="Wollam A."/>
            <person name="Pepin K.H."/>
            <person name="Johnson M."/>
            <person name="Bhonagiri V."/>
            <person name="Zhang X."/>
            <person name="Suruliraj S."/>
            <person name="Warren W."/>
            <person name="Chinwalla A."/>
            <person name="Mardis E.R."/>
            <person name="Wilson R.K."/>
        </authorList>
    </citation>
    <scope>NUCLEOTIDE SEQUENCE [LARGE SCALE GENOMIC DNA]</scope>
    <source>
        <strain evidence="18 19">DSM 2876</strain>
    </source>
</reference>
<evidence type="ECO:0000259" key="15">
    <source>
        <dbReference type="PROSITE" id="PS50151"/>
    </source>
</evidence>
<gene>
    <name evidence="12 18" type="primary">uvrB</name>
    <name evidence="18" type="ORF">BUTYVIB_02411</name>
</gene>
<dbReference type="GO" id="GO:0016887">
    <property type="term" value="F:ATP hydrolysis activity"/>
    <property type="evidence" value="ECO:0007669"/>
    <property type="project" value="InterPro"/>
</dbReference>
<dbReference type="RefSeq" id="WP_005604552.1">
    <property type="nucleotide sequence ID" value="NZ_GG663524.1"/>
</dbReference>
<dbReference type="eggNOG" id="COG0556">
    <property type="taxonomic scope" value="Bacteria"/>
</dbReference>
<dbReference type="GO" id="GO:0005737">
    <property type="term" value="C:cytoplasm"/>
    <property type="evidence" value="ECO:0007669"/>
    <property type="project" value="UniProtKB-SubCell"/>
</dbReference>
<dbReference type="InterPro" id="IPR001650">
    <property type="entry name" value="Helicase_C-like"/>
</dbReference>
<evidence type="ECO:0000256" key="11">
    <source>
        <dbReference type="ARBA" id="ARBA00029504"/>
    </source>
</evidence>
<protein>
    <recommendedName>
        <fullName evidence="11 12">UvrABC system protein B</fullName>
        <shortName evidence="12">Protein UvrB</shortName>
    </recommendedName>
    <alternativeName>
        <fullName evidence="12">Excinuclease ABC subunit B</fullName>
    </alternativeName>
</protein>
<keyword evidence="7 12" id="KW-0067">ATP-binding</keyword>
<evidence type="ECO:0000256" key="10">
    <source>
        <dbReference type="ARBA" id="ARBA00026033"/>
    </source>
</evidence>
<keyword evidence="14" id="KW-0175">Coiled coil</keyword>
<dbReference type="SMART" id="SM00490">
    <property type="entry name" value="HELICc"/>
    <property type="match status" value="1"/>
</dbReference>
<comment type="similarity">
    <text evidence="2 12 13">Belongs to the UvrB family.</text>
</comment>
<dbReference type="GO" id="GO:0009432">
    <property type="term" value="P:SOS response"/>
    <property type="evidence" value="ECO:0007669"/>
    <property type="project" value="UniProtKB-UniRule"/>
</dbReference>
<dbReference type="STRING" id="45851.BHV86_05730"/>
<dbReference type="InterPro" id="IPR004807">
    <property type="entry name" value="UvrB"/>
</dbReference>
<dbReference type="NCBIfam" id="TIGR00631">
    <property type="entry name" value="uvrb"/>
    <property type="match status" value="1"/>
</dbReference>